<accession>A0A5C9A095</accession>
<name>A0A5C9A095_9GAMM</name>
<comment type="caution">
    <text evidence="1">The sequence shown here is derived from an EMBL/GenBank/DDBJ whole genome shotgun (WGS) entry which is preliminary data.</text>
</comment>
<dbReference type="AlphaFoldDB" id="A0A5C9A095"/>
<dbReference type="RefSeq" id="WP_148068528.1">
    <property type="nucleotide sequence ID" value="NZ_VRZA01000003.1"/>
</dbReference>
<keyword evidence="2" id="KW-1185">Reference proteome</keyword>
<organism evidence="1 2">
    <name type="scientific">Parahaliea maris</name>
    <dbReference type="NCBI Taxonomy" id="2716870"/>
    <lineage>
        <taxon>Bacteria</taxon>
        <taxon>Pseudomonadati</taxon>
        <taxon>Pseudomonadota</taxon>
        <taxon>Gammaproteobacteria</taxon>
        <taxon>Cellvibrionales</taxon>
        <taxon>Halieaceae</taxon>
        <taxon>Parahaliea</taxon>
    </lineage>
</organism>
<proteinExistence type="predicted"/>
<reference evidence="1 2" key="1">
    <citation type="submission" date="2019-08" db="EMBL/GenBank/DDBJ databases">
        <title>Parahaliea maris sp. nov., isolated from the surface seawater.</title>
        <authorList>
            <person name="Liu Y."/>
        </authorList>
    </citation>
    <scope>NUCLEOTIDE SEQUENCE [LARGE SCALE GENOMIC DNA]</scope>
    <source>
        <strain evidence="1 2">HSLHS9</strain>
    </source>
</reference>
<dbReference type="EMBL" id="VRZA01000003">
    <property type="protein sequence ID" value="TXS94186.1"/>
    <property type="molecule type" value="Genomic_DNA"/>
</dbReference>
<dbReference type="Proteomes" id="UP000321039">
    <property type="component" value="Unassembled WGS sequence"/>
</dbReference>
<evidence type="ECO:0000313" key="1">
    <source>
        <dbReference type="EMBL" id="TXS94186.1"/>
    </source>
</evidence>
<evidence type="ECO:0000313" key="2">
    <source>
        <dbReference type="Proteomes" id="UP000321039"/>
    </source>
</evidence>
<protein>
    <submittedName>
        <fullName evidence="1">XRE family transcriptional regulator</fullName>
    </submittedName>
</protein>
<sequence length="246" mass="28299">MAQVTALVEALKSALKSAGITYAGVAAALALSESSVKRKFSREEFTLAEIDRICSLCALDISALVQLMEQRHDRLQRLSVEQEREIADDLALLVVTVCVLNHWRFEDILRFYVFEEHQLVQMLARLDRLRLIELQPNNRIKLLVATNFGWRPGGPIQTRFLKTIQKDFFAANFDRQDHSLIVLNGMLSEESNSEFRRKLERLAREFDQLNREDAGLPFTDRHGYTAVMALRDWRYTGFAPLLKDAT</sequence>
<gene>
    <name evidence="1" type="ORF">FV139_11350</name>
</gene>